<dbReference type="SMART" id="SM00109">
    <property type="entry name" value="C1"/>
    <property type="match status" value="1"/>
</dbReference>
<dbReference type="InterPro" id="IPR000219">
    <property type="entry name" value="DH_dom"/>
</dbReference>
<dbReference type="Pfam" id="PF22697">
    <property type="entry name" value="SOS1_NGEF_PH"/>
    <property type="match status" value="1"/>
</dbReference>
<feature type="compositionally biased region" description="Polar residues" evidence="9">
    <location>
        <begin position="773"/>
        <end position="793"/>
    </location>
</feature>
<feature type="domain" description="SH3" evidence="11">
    <location>
        <begin position="798"/>
        <end position="862"/>
    </location>
</feature>
<dbReference type="InterPro" id="IPR001715">
    <property type="entry name" value="CH_dom"/>
</dbReference>
<evidence type="ECO:0000256" key="7">
    <source>
        <dbReference type="PROSITE-ProRule" id="PRU00191"/>
    </source>
</evidence>
<feature type="region of interest" description="Disordered" evidence="9">
    <location>
        <begin position="921"/>
        <end position="981"/>
    </location>
</feature>
<dbReference type="OrthoDB" id="5340910at2759"/>
<feature type="compositionally biased region" description="Polar residues" evidence="9">
    <location>
        <begin position="739"/>
        <end position="752"/>
    </location>
</feature>
<name>F2UAA3_SALR5</name>
<dbReference type="PROSITE" id="PS50002">
    <property type="entry name" value="SH3"/>
    <property type="match status" value="2"/>
</dbReference>
<dbReference type="CDD" id="cd21201">
    <property type="entry name" value="CH_VAV"/>
    <property type="match status" value="1"/>
</dbReference>
<dbReference type="InterPro" id="IPR036028">
    <property type="entry name" value="SH3-like_dom_sf"/>
</dbReference>
<gene>
    <name evidence="15" type="ORF">PTSG_05390</name>
</gene>
<dbReference type="Gene3D" id="1.10.418.10">
    <property type="entry name" value="Calponin-like domain"/>
    <property type="match status" value="1"/>
</dbReference>
<feature type="compositionally biased region" description="Low complexity" evidence="9">
    <location>
        <begin position="672"/>
        <end position="688"/>
    </location>
</feature>
<keyword evidence="1 8" id="KW-0728">SH3 domain</keyword>
<keyword evidence="3" id="KW-0479">Metal-binding</keyword>
<evidence type="ECO:0000256" key="8">
    <source>
        <dbReference type="PROSITE-ProRule" id="PRU00192"/>
    </source>
</evidence>
<organism evidence="16">
    <name type="scientific">Salpingoeca rosetta (strain ATCC 50818 / BSB-021)</name>
    <dbReference type="NCBI Taxonomy" id="946362"/>
    <lineage>
        <taxon>Eukaryota</taxon>
        <taxon>Choanoflagellata</taxon>
        <taxon>Craspedida</taxon>
        <taxon>Salpingoecidae</taxon>
        <taxon>Salpingoeca</taxon>
    </lineage>
</organism>
<dbReference type="STRING" id="946362.F2UAA3"/>
<feature type="compositionally biased region" description="Pro residues" evidence="9">
    <location>
        <begin position="54"/>
        <end position="63"/>
    </location>
</feature>
<dbReference type="InterPro" id="IPR055251">
    <property type="entry name" value="SOS1_NGEF_PH"/>
</dbReference>
<dbReference type="SMART" id="SM00252">
    <property type="entry name" value="SH2"/>
    <property type="match status" value="1"/>
</dbReference>
<evidence type="ECO:0000259" key="12">
    <source>
        <dbReference type="PROSITE" id="PS50010"/>
    </source>
</evidence>
<evidence type="ECO:0000256" key="6">
    <source>
        <dbReference type="ARBA" id="ARBA00022999"/>
    </source>
</evidence>
<dbReference type="Pfam" id="PF00018">
    <property type="entry name" value="SH3_1"/>
    <property type="match status" value="2"/>
</dbReference>
<feature type="domain" description="SH2" evidence="10">
    <location>
        <begin position="985"/>
        <end position="1075"/>
    </location>
</feature>
<dbReference type="eggNOG" id="KOG2996">
    <property type="taxonomic scope" value="Eukaryota"/>
</dbReference>
<dbReference type="InterPro" id="IPR000980">
    <property type="entry name" value="SH2"/>
</dbReference>
<dbReference type="InterPro" id="IPR036872">
    <property type="entry name" value="CH_dom_sf"/>
</dbReference>
<dbReference type="GO" id="GO:0005737">
    <property type="term" value="C:cytoplasm"/>
    <property type="evidence" value="ECO:0007669"/>
    <property type="project" value="TreeGrafter"/>
</dbReference>
<reference evidence="15" key="1">
    <citation type="submission" date="2009-08" db="EMBL/GenBank/DDBJ databases">
        <title>Annotation of Salpingoeca rosetta.</title>
        <authorList>
            <consortium name="The Broad Institute Genome Sequencing Platform"/>
            <person name="Russ C."/>
            <person name="Cuomo C."/>
            <person name="Burger G."/>
            <person name="Gray M.W."/>
            <person name="Holland P.W.H."/>
            <person name="King N."/>
            <person name="Lang F.B.F."/>
            <person name="Roger A.J."/>
            <person name="Ruiz-Trillo I."/>
            <person name="Young S.K."/>
            <person name="Zeng Q."/>
            <person name="Gargeya S."/>
            <person name="Alvarado L."/>
            <person name="Berlin A."/>
            <person name="Chapman S.B."/>
            <person name="Chen Z."/>
            <person name="Freedman E."/>
            <person name="Gellesch M."/>
            <person name="Goldberg J."/>
            <person name="Griggs A."/>
            <person name="Gujja S."/>
            <person name="Heilman E."/>
            <person name="Heiman D."/>
            <person name="Howarth C."/>
            <person name="Mehta T."/>
            <person name="Neiman D."/>
            <person name="Pearson M."/>
            <person name="Roberts A."/>
            <person name="Saif S."/>
            <person name="Shea T."/>
            <person name="Shenoy N."/>
            <person name="Sisk P."/>
            <person name="Stolte C."/>
            <person name="Sykes S."/>
            <person name="White J."/>
            <person name="Yandava C."/>
            <person name="Haas B."/>
            <person name="Nusbaum C."/>
            <person name="Birren B."/>
        </authorList>
    </citation>
    <scope>NUCLEOTIDE SEQUENCE [LARGE SCALE GENOMIC DNA]</scope>
    <source>
        <strain evidence="15">ATCC 50818</strain>
    </source>
</reference>
<evidence type="ECO:0000259" key="13">
    <source>
        <dbReference type="PROSITE" id="PS50021"/>
    </source>
</evidence>
<dbReference type="Gene3D" id="3.30.60.20">
    <property type="match status" value="1"/>
</dbReference>
<dbReference type="PRINTS" id="PR00452">
    <property type="entry name" value="SH3DOMAIN"/>
</dbReference>
<feature type="domain" description="Phorbol-ester/DAG-type" evidence="14">
    <location>
        <begin position="582"/>
        <end position="632"/>
    </location>
</feature>
<dbReference type="InterPro" id="IPR046349">
    <property type="entry name" value="C1-like_sf"/>
</dbReference>
<feature type="compositionally biased region" description="Polar residues" evidence="9">
    <location>
        <begin position="943"/>
        <end position="954"/>
    </location>
</feature>
<dbReference type="InterPro" id="IPR002219">
    <property type="entry name" value="PKC_DAG/PE"/>
</dbReference>
<dbReference type="SMART" id="SM00325">
    <property type="entry name" value="RhoGEF"/>
    <property type="match status" value="1"/>
</dbReference>
<keyword evidence="4" id="KW-0863">Zinc-finger</keyword>
<dbReference type="PROSITE" id="PS50081">
    <property type="entry name" value="ZF_DAG_PE_2"/>
    <property type="match status" value="1"/>
</dbReference>
<keyword evidence="2" id="KW-0344">Guanine-nucleotide releasing factor</keyword>
<feature type="compositionally biased region" description="Pro residues" evidence="9">
    <location>
        <begin position="964"/>
        <end position="975"/>
    </location>
</feature>
<dbReference type="CDD" id="cd00029">
    <property type="entry name" value="C1"/>
    <property type="match status" value="1"/>
</dbReference>
<dbReference type="SUPFAM" id="SSF50729">
    <property type="entry name" value="PH domain-like"/>
    <property type="match status" value="1"/>
</dbReference>
<evidence type="ECO:0000259" key="14">
    <source>
        <dbReference type="PROSITE" id="PS50081"/>
    </source>
</evidence>
<dbReference type="SUPFAM" id="SSF57889">
    <property type="entry name" value="Cysteine-rich domain"/>
    <property type="match status" value="1"/>
</dbReference>
<feature type="compositionally biased region" description="Low complexity" evidence="9">
    <location>
        <begin position="7"/>
        <end position="19"/>
    </location>
</feature>
<feature type="compositionally biased region" description="Polar residues" evidence="9">
    <location>
        <begin position="43"/>
        <end position="53"/>
    </location>
</feature>
<dbReference type="SMART" id="SM00326">
    <property type="entry name" value="SH3"/>
    <property type="match status" value="2"/>
</dbReference>
<dbReference type="Pfam" id="PF00307">
    <property type="entry name" value="CH"/>
    <property type="match status" value="1"/>
</dbReference>
<dbReference type="PROSITE" id="PS00479">
    <property type="entry name" value="ZF_DAG_PE_1"/>
    <property type="match status" value="1"/>
</dbReference>
<dbReference type="Gene3D" id="2.30.29.30">
    <property type="entry name" value="Pleckstrin-homology domain (PH domain)/Phosphotyrosine-binding domain (PTB)"/>
    <property type="match status" value="1"/>
</dbReference>
<dbReference type="CDD" id="cd00160">
    <property type="entry name" value="RhoGEF"/>
    <property type="match status" value="1"/>
</dbReference>
<dbReference type="InterPro" id="IPR036860">
    <property type="entry name" value="SH2_dom_sf"/>
</dbReference>
<dbReference type="InterPro" id="IPR001452">
    <property type="entry name" value="SH3_domain"/>
</dbReference>
<evidence type="ECO:0000259" key="10">
    <source>
        <dbReference type="PROSITE" id="PS50001"/>
    </source>
</evidence>
<dbReference type="FunCoup" id="F2UAA3">
    <property type="interactions" value="803"/>
</dbReference>
<dbReference type="Proteomes" id="UP000007799">
    <property type="component" value="Unassembled WGS sequence"/>
</dbReference>
<dbReference type="PROSITE" id="PS00741">
    <property type="entry name" value="DH_1"/>
    <property type="match status" value="1"/>
</dbReference>
<keyword evidence="5" id="KW-0862">Zinc</keyword>
<dbReference type="Pfam" id="PF00017">
    <property type="entry name" value="SH2"/>
    <property type="match status" value="1"/>
</dbReference>
<sequence length="1149" mass="126712">MDRGSDSSDTGSVRSSVGSLGQRPPMALPPMRQNNPHLHAHSRPSSLMGTQATEPPPPHPGPAPTWREAADYLCAAKVLPGLPSCPVELASELRDGTRLCQLVQLLSQDQRVDFNQQPRREFLCVDNIHRFLAYCSDVGMAKESLFEAEDLFNGVHFERVVSTLSQLSTTPASIQQGLPRFPADRRASVAVADDDDDDDDEDESVYENLSELLEKLDSSQPIDLIVPASPTTPPDGGASGLAEDTASSLVVDHEADIYSSVVRSSHYGELKRKAKQRSERRMCCYQELVETERNFLECLHITDACYRQPLMTLLKENPALAPETGVCGSVFVEHRNDLLVYAEYCVDLPQAKAIMKELTSNKEVAAALKRMQLQSKQKFPLTDLLSVPMQRVLRYPLLLKELVKLTAAEDPRLEALQSALSTTQDVAKHVNECKHDIENYAIVQRLEHTLKDYVVGTSGCVPLVDHGRLLIDGDVKLRLESDGRAARRYIFLFQRVMLVCKAKNTGYHFFFSMNLKDFHIEPEWVKGAKIGVKLTTKVPSAMAFNSTLIFKSPATRDKWEELLRFAKAECSLDAPKHPKGGTHYFLIHSFDKPHTCDQCNLLLWGKFNQGLRCRYCHYAAHRQCSEMVDPTCKKSPQNQSIRDLLQRQKQPAPDNSDGREVEPSIRRRLATADKAAQQQQQHRFSGAAVHEGSATRVQGSGSGDTSKHDGDVGVGGGGGGGNEDDDIRPPPLKPRASSGEWQTPTTTANSDATPLFSKHHPSHVHVGGGAETQPRSPSSSYTPSDPLTASPAQQEEAAIGDRMYAVHTFHNRRDSRRGDLDFKRGDYIVLLDKSSPHWWKGRHERTGQIGMFPVSFCKSVRPHEPAPSAVPPKLSTAAARASTTASAGVFSNVPARTSSQLMTKGPVVDPLASQRVTAVKRLQSRPTHGDTEAPPVPPKSERVQLQMQSSSPSAEQCDDCAAPPSQPSTGSPPPLAARQQPSTQWFVGEMSRADAEEHLLLARDGSFVVRQSANADNSFVISLKHKGIVRHLRIVASERGFLLGASKTFPTIPELIKHFQRESLEVHFPDIDMPLLFACGTRAFSASSPRYAATYSFSAQAKDELSFEEGDVVEILKKTGFGKGWWLGRTRHGEGLVPSNYLEPMDSHC</sequence>
<dbReference type="SUPFAM" id="SSF47576">
    <property type="entry name" value="Calponin-homology domain, CH-domain"/>
    <property type="match status" value="1"/>
</dbReference>
<dbReference type="PANTHER" id="PTHR45818">
    <property type="entry name" value="PROTEIN VAV"/>
    <property type="match status" value="1"/>
</dbReference>
<feature type="region of interest" description="Disordered" evidence="9">
    <location>
        <begin position="1"/>
        <end position="66"/>
    </location>
</feature>
<dbReference type="GO" id="GO:0035556">
    <property type="term" value="P:intracellular signal transduction"/>
    <property type="evidence" value="ECO:0007669"/>
    <property type="project" value="InterPro"/>
</dbReference>
<dbReference type="RefSeq" id="XP_004993959.1">
    <property type="nucleotide sequence ID" value="XM_004993902.1"/>
</dbReference>
<dbReference type="EMBL" id="GL832966">
    <property type="protein sequence ID" value="EGD73678.1"/>
    <property type="molecule type" value="Genomic_DNA"/>
</dbReference>
<dbReference type="InterPro" id="IPR001331">
    <property type="entry name" value="GDS_CDC24_CS"/>
</dbReference>
<dbReference type="InterPro" id="IPR035899">
    <property type="entry name" value="DBL_dom_sf"/>
</dbReference>
<dbReference type="GO" id="GO:0008270">
    <property type="term" value="F:zinc ion binding"/>
    <property type="evidence" value="ECO:0007669"/>
    <property type="project" value="UniProtKB-KW"/>
</dbReference>
<evidence type="ECO:0000313" key="15">
    <source>
        <dbReference type="EMBL" id="EGD73678.1"/>
    </source>
</evidence>
<dbReference type="AlphaFoldDB" id="F2UAA3"/>
<dbReference type="PROSITE" id="PS50021">
    <property type="entry name" value="CH"/>
    <property type="match status" value="1"/>
</dbReference>
<dbReference type="CDD" id="cd00173">
    <property type="entry name" value="SH2"/>
    <property type="match status" value="1"/>
</dbReference>
<dbReference type="SUPFAM" id="SSF50044">
    <property type="entry name" value="SH3-domain"/>
    <property type="match status" value="2"/>
</dbReference>
<evidence type="ECO:0000256" key="3">
    <source>
        <dbReference type="ARBA" id="ARBA00022723"/>
    </source>
</evidence>
<dbReference type="PROSITE" id="PS50010">
    <property type="entry name" value="DH_2"/>
    <property type="match status" value="1"/>
</dbReference>
<dbReference type="SUPFAM" id="SSF48065">
    <property type="entry name" value="DBL homology domain (DH-domain)"/>
    <property type="match status" value="1"/>
</dbReference>
<dbReference type="Gene3D" id="1.20.900.10">
    <property type="entry name" value="Dbl homology (DH) domain"/>
    <property type="match status" value="1"/>
</dbReference>
<accession>F2UAA3</accession>
<dbReference type="Gene3D" id="3.30.505.10">
    <property type="entry name" value="SH2 domain"/>
    <property type="match status" value="1"/>
</dbReference>
<evidence type="ECO:0000256" key="1">
    <source>
        <dbReference type="ARBA" id="ARBA00022443"/>
    </source>
</evidence>
<dbReference type="OMA" id="PYISRPT"/>
<dbReference type="CDD" id="cd00174">
    <property type="entry name" value="SH3"/>
    <property type="match status" value="2"/>
</dbReference>
<dbReference type="PRINTS" id="PR00401">
    <property type="entry name" value="SH2DOMAIN"/>
</dbReference>
<dbReference type="GO" id="GO:0016477">
    <property type="term" value="P:cell migration"/>
    <property type="evidence" value="ECO:0007669"/>
    <property type="project" value="TreeGrafter"/>
</dbReference>
<dbReference type="SUPFAM" id="SSF55550">
    <property type="entry name" value="SH2 domain"/>
    <property type="match status" value="1"/>
</dbReference>
<feature type="compositionally biased region" description="Gly residues" evidence="9">
    <location>
        <begin position="712"/>
        <end position="721"/>
    </location>
</feature>
<dbReference type="KEGG" id="sre:PTSG_05390"/>
<dbReference type="InParanoid" id="F2UAA3"/>
<dbReference type="PROSITE" id="PS50001">
    <property type="entry name" value="SH2"/>
    <property type="match status" value="1"/>
</dbReference>
<keyword evidence="16" id="KW-1185">Reference proteome</keyword>
<dbReference type="GeneID" id="16074537"/>
<feature type="region of interest" description="Disordered" evidence="9">
    <location>
        <begin position="670"/>
        <end position="796"/>
    </location>
</feature>
<proteinExistence type="predicted"/>
<dbReference type="Pfam" id="PF00130">
    <property type="entry name" value="C1_1"/>
    <property type="match status" value="1"/>
</dbReference>
<evidence type="ECO:0000259" key="11">
    <source>
        <dbReference type="PROSITE" id="PS50002"/>
    </source>
</evidence>
<feature type="domain" description="Calponin-homology (CH)" evidence="13">
    <location>
        <begin position="63"/>
        <end position="172"/>
    </location>
</feature>
<dbReference type="GO" id="GO:0005085">
    <property type="term" value="F:guanyl-nucleotide exchange factor activity"/>
    <property type="evidence" value="ECO:0007669"/>
    <property type="project" value="UniProtKB-KW"/>
</dbReference>
<dbReference type="SMART" id="SM00033">
    <property type="entry name" value="CH"/>
    <property type="match status" value="1"/>
</dbReference>
<protein>
    <submittedName>
        <fullName evidence="15">Uncharacterized protein</fullName>
    </submittedName>
</protein>
<dbReference type="InterPro" id="IPR011993">
    <property type="entry name" value="PH-like_dom_sf"/>
</dbReference>
<dbReference type="Gene3D" id="2.30.30.40">
    <property type="entry name" value="SH3 Domains"/>
    <property type="match status" value="2"/>
</dbReference>
<feature type="domain" description="DH" evidence="12">
    <location>
        <begin position="299"/>
        <end position="433"/>
    </location>
</feature>
<dbReference type="Pfam" id="PF00621">
    <property type="entry name" value="RhoGEF"/>
    <property type="match status" value="1"/>
</dbReference>
<evidence type="ECO:0000313" key="16">
    <source>
        <dbReference type="Proteomes" id="UP000007799"/>
    </source>
</evidence>
<evidence type="ECO:0000256" key="5">
    <source>
        <dbReference type="ARBA" id="ARBA00022833"/>
    </source>
</evidence>
<evidence type="ECO:0000256" key="2">
    <source>
        <dbReference type="ARBA" id="ARBA00022658"/>
    </source>
</evidence>
<evidence type="ECO:0000256" key="4">
    <source>
        <dbReference type="ARBA" id="ARBA00022771"/>
    </source>
</evidence>
<keyword evidence="6 7" id="KW-0727">SH2 domain</keyword>
<dbReference type="PANTHER" id="PTHR45818:SF3">
    <property type="entry name" value="PROTEIN VAV"/>
    <property type="match status" value="1"/>
</dbReference>
<feature type="domain" description="SH3" evidence="11">
    <location>
        <begin position="1086"/>
        <end position="1147"/>
    </location>
</feature>
<evidence type="ECO:0000256" key="9">
    <source>
        <dbReference type="SAM" id="MobiDB-lite"/>
    </source>
</evidence>